<reference evidence="1 2" key="1">
    <citation type="journal article" date="2018" name="PLoS Pathog.">
        <title>Evolution of structural diversity of trichothecenes, a family of toxins produced by plant pathogenic and entomopathogenic fungi.</title>
        <authorList>
            <person name="Proctor R.H."/>
            <person name="McCormick S.P."/>
            <person name="Kim H.S."/>
            <person name="Cardoza R.E."/>
            <person name="Stanley A.M."/>
            <person name="Lindo L."/>
            <person name="Kelly A."/>
            <person name="Brown D.W."/>
            <person name="Lee T."/>
            <person name="Vaughan M.M."/>
            <person name="Alexander N.J."/>
            <person name="Busman M."/>
            <person name="Gutierrez S."/>
        </authorList>
    </citation>
    <scope>NUCLEOTIDE SEQUENCE [LARGE SCALE GENOMIC DNA]</scope>
    <source>
        <strain evidence="1 2">NRRL 20695</strain>
    </source>
</reference>
<name>A0A395SMC0_9HYPO</name>
<dbReference type="Proteomes" id="UP000266234">
    <property type="component" value="Unassembled WGS sequence"/>
</dbReference>
<evidence type="ECO:0000313" key="2">
    <source>
        <dbReference type="Proteomes" id="UP000266234"/>
    </source>
</evidence>
<dbReference type="STRING" id="694270.A0A395SMC0"/>
<protein>
    <submittedName>
        <fullName evidence="1">Uncharacterized protein</fullName>
    </submittedName>
</protein>
<accession>A0A395SMC0</accession>
<keyword evidence="2" id="KW-1185">Reference proteome</keyword>
<organism evidence="1 2">
    <name type="scientific">Fusarium longipes</name>
    <dbReference type="NCBI Taxonomy" id="694270"/>
    <lineage>
        <taxon>Eukaryota</taxon>
        <taxon>Fungi</taxon>
        <taxon>Dikarya</taxon>
        <taxon>Ascomycota</taxon>
        <taxon>Pezizomycotina</taxon>
        <taxon>Sordariomycetes</taxon>
        <taxon>Hypocreomycetidae</taxon>
        <taxon>Hypocreales</taxon>
        <taxon>Nectriaceae</taxon>
        <taxon>Fusarium</taxon>
    </lineage>
</organism>
<proteinExistence type="predicted"/>
<dbReference type="AlphaFoldDB" id="A0A395SMC0"/>
<sequence>MVVLYTMSQTTSHGHIISTADGPAHCRLDTHSSTLYDNLNNLETAVYKFHRGDGKGGRELPLPTVFEGNDEQLWDKLGSMGDEPAKKKRLDQYKQAKDVPRLRFIPEDALEQLYHAQDMANRLAAEQDVEIMTLARRVAFWRLLEQSVAMSQWVDDSVRVHLPFLVETVGIKSEAYKRGKRGDRPCSTHYSKGKRRRIRKQLIGFQITVDKITVLFAAAQLPLFAPNDWIQDEHRYSADRAAYAHRFPMGTEPVTDRQVAARFSLQDLNRAIILVYAMLNRRNDKSNLLSNTQPRPKKIPSWIGYYRPEEAVKERVRHEHRSSKRYLRKISQQVHRKCNTAVLAMIAMLPASALGYTKTGLPSLITNQLRLAIRPFQMRPCQATITKNSHALRRHGITLRYSLLDLGVLMSTGGNPRRIDLQISLTRLEATSLERYGAQRHPDEQDTSKFTMAEQGGVRNSDFHGANTSQQSMIDDASWIMCQHAQTNSLHTVLADFRDTEGKRWRIHLCIFLHVYIEHGADILPPPCRYSNEGSSACNPCPHTAISVLLPPRSHERRSRRLGVLALDLTNTLNLHTFKHNRARFLPREFVYQDYKGMYLGSCTHVLATYGYDLDISTPG</sequence>
<gene>
    <name evidence="1" type="ORF">FLONG3_6331</name>
</gene>
<evidence type="ECO:0000313" key="1">
    <source>
        <dbReference type="EMBL" id="RGP73594.1"/>
    </source>
</evidence>
<comment type="caution">
    <text evidence="1">The sequence shown here is derived from an EMBL/GenBank/DDBJ whole genome shotgun (WGS) entry which is preliminary data.</text>
</comment>
<dbReference type="EMBL" id="PXOG01000140">
    <property type="protein sequence ID" value="RGP73594.1"/>
    <property type="molecule type" value="Genomic_DNA"/>
</dbReference>
<dbReference type="OrthoDB" id="5097318at2759"/>